<sequence length="270" mass="27617">MILPRKTPLFLTFLLFPYISYARAVSLSDFQSISSFSATCTAVWIASIPGCSTEDFKKGHSCSSQCIAGLQTINVVVNKACEGSQAGKDTLIGLFFQGLGVSTLCPDSNSDSSSQSTSEPETAETTSMEETTTSQSEAPTTSDQASTTRTSTSQLPQTTAAATTTSSTTAEATSAISTAPSTLSSSVTSAAETAITTAAVKPPSPASSVSSSSSSSSSTNSIPPEATRGFGGSGNAFDILAGEGSRTERRSRKMAGIVFAAAWVAGNAWQ</sequence>
<keyword evidence="2" id="KW-0732">Signal</keyword>
<evidence type="ECO:0000256" key="2">
    <source>
        <dbReference type="SAM" id="SignalP"/>
    </source>
</evidence>
<feature type="compositionally biased region" description="Low complexity" evidence="1">
    <location>
        <begin position="150"/>
        <end position="186"/>
    </location>
</feature>
<protein>
    <recommendedName>
        <fullName evidence="5">Extracellular membrane protein CFEM domain-containing protein</fullName>
    </recommendedName>
</protein>
<evidence type="ECO:0000313" key="3">
    <source>
        <dbReference type="EMBL" id="RWQ93568.1"/>
    </source>
</evidence>
<dbReference type="VEuPathDB" id="FungiDB:C8Q69DRAFT_508796"/>
<reference evidence="3 4" key="1">
    <citation type="journal article" date="2018" name="Front. Microbiol.">
        <title>Genomic and genetic insights into a cosmopolitan fungus, Paecilomyces variotii (Eurotiales).</title>
        <authorList>
            <person name="Urquhart A.S."/>
            <person name="Mondo S.J."/>
            <person name="Makela M.R."/>
            <person name="Hane J.K."/>
            <person name="Wiebenga A."/>
            <person name="He G."/>
            <person name="Mihaltcheva S."/>
            <person name="Pangilinan J."/>
            <person name="Lipzen A."/>
            <person name="Barry K."/>
            <person name="de Vries R.P."/>
            <person name="Grigoriev I.V."/>
            <person name="Idnurm A."/>
        </authorList>
    </citation>
    <scope>NUCLEOTIDE SEQUENCE [LARGE SCALE GENOMIC DNA]</scope>
    <source>
        <strain evidence="3 4">CBS 101075</strain>
    </source>
</reference>
<dbReference type="STRING" id="264951.A0A443HP23"/>
<dbReference type="GeneID" id="39602288"/>
<accession>A0A443HP23</accession>
<feature type="signal peptide" evidence="2">
    <location>
        <begin position="1"/>
        <end position="24"/>
    </location>
</feature>
<proteinExistence type="predicted"/>
<dbReference type="EMBL" id="RCNU01000009">
    <property type="protein sequence ID" value="RWQ93568.1"/>
    <property type="molecule type" value="Genomic_DNA"/>
</dbReference>
<keyword evidence="4" id="KW-1185">Reference proteome</keyword>
<gene>
    <name evidence="3" type="ORF">C8Q69DRAFT_508796</name>
</gene>
<feature type="region of interest" description="Disordered" evidence="1">
    <location>
        <begin position="107"/>
        <end position="186"/>
    </location>
</feature>
<comment type="caution">
    <text evidence="3">The sequence shown here is derived from an EMBL/GenBank/DDBJ whole genome shotgun (WGS) entry which is preliminary data.</text>
</comment>
<name>A0A443HP23_BYSSP</name>
<evidence type="ECO:0000256" key="1">
    <source>
        <dbReference type="SAM" id="MobiDB-lite"/>
    </source>
</evidence>
<dbReference type="Proteomes" id="UP000283841">
    <property type="component" value="Unassembled WGS sequence"/>
</dbReference>
<feature type="compositionally biased region" description="Polar residues" evidence="1">
    <location>
        <begin position="138"/>
        <end position="149"/>
    </location>
</feature>
<feature type="compositionally biased region" description="Low complexity" evidence="1">
    <location>
        <begin position="108"/>
        <end position="137"/>
    </location>
</feature>
<organism evidence="3 4">
    <name type="scientific">Byssochlamys spectabilis</name>
    <name type="common">Paecilomyces variotii</name>
    <dbReference type="NCBI Taxonomy" id="264951"/>
    <lineage>
        <taxon>Eukaryota</taxon>
        <taxon>Fungi</taxon>
        <taxon>Dikarya</taxon>
        <taxon>Ascomycota</taxon>
        <taxon>Pezizomycotina</taxon>
        <taxon>Eurotiomycetes</taxon>
        <taxon>Eurotiomycetidae</taxon>
        <taxon>Eurotiales</taxon>
        <taxon>Thermoascaceae</taxon>
        <taxon>Paecilomyces</taxon>
    </lineage>
</organism>
<evidence type="ECO:0008006" key="5">
    <source>
        <dbReference type="Google" id="ProtNLM"/>
    </source>
</evidence>
<feature type="compositionally biased region" description="Low complexity" evidence="1">
    <location>
        <begin position="198"/>
        <end position="224"/>
    </location>
</feature>
<feature type="chain" id="PRO_5019139970" description="Extracellular membrane protein CFEM domain-containing protein" evidence="2">
    <location>
        <begin position="25"/>
        <end position="270"/>
    </location>
</feature>
<evidence type="ECO:0000313" key="4">
    <source>
        <dbReference type="Proteomes" id="UP000283841"/>
    </source>
</evidence>
<feature type="region of interest" description="Disordered" evidence="1">
    <location>
        <begin position="198"/>
        <end position="250"/>
    </location>
</feature>
<dbReference type="AlphaFoldDB" id="A0A443HP23"/>
<dbReference type="RefSeq" id="XP_028483213.1">
    <property type="nucleotide sequence ID" value="XM_028633011.1"/>
</dbReference>